<dbReference type="InterPro" id="IPR000182">
    <property type="entry name" value="GNAT_dom"/>
</dbReference>
<dbReference type="EMBL" id="VSSQ01002952">
    <property type="protein sequence ID" value="MPM18282.1"/>
    <property type="molecule type" value="Genomic_DNA"/>
</dbReference>
<feature type="domain" description="N-acetyltransferase" evidence="1">
    <location>
        <begin position="6"/>
        <end position="154"/>
    </location>
</feature>
<dbReference type="PROSITE" id="PS51186">
    <property type="entry name" value="GNAT"/>
    <property type="match status" value="1"/>
</dbReference>
<dbReference type="GO" id="GO:0016747">
    <property type="term" value="F:acyltransferase activity, transferring groups other than amino-acyl groups"/>
    <property type="evidence" value="ECO:0007669"/>
    <property type="project" value="InterPro"/>
</dbReference>
<dbReference type="AlphaFoldDB" id="A0A644XPZ8"/>
<sequence>MEERYVTVTCENIDREHMCCAISDKKHQKGVELKKHWLKERIPEGHVFRKLDARGKVFIEYTPLETAWVPIVGQNYLYIHCFWVSGSYAGRGHGTALLDSCIEDAKEQHKSGICILSSTTKKPFLSDKAFLLGHGFEVVDRAGDGYELLARSFDGSLPRFTDGAKSMQIASPELTIYYSAQCPYITFCIDEVQAYCKQESIALHLIKVETLQQAKELPCVFNNYAVFYHKHFLTLQLLNSKSLQKLLEANRGKDDHGR</sequence>
<comment type="caution">
    <text evidence="2">The sequence shown here is derived from an EMBL/GenBank/DDBJ whole genome shotgun (WGS) entry which is preliminary data.</text>
</comment>
<dbReference type="Gene3D" id="3.40.630.30">
    <property type="match status" value="1"/>
</dbReference>
<dbReference type="Pfam" id="PF00583">
    <property type="entry name" value="Acetyltransf_1"/>
    <property type="match status" value="1"/>
</dbReference>
<name>A0A644XPZ8_9ZZZZ</name>
<dbReference type="SUPFAM" id="SSF55729">
    <property type="entry name" value="Acyl-CoA N-acyltransferases (Nat)"/>
    <property type="match status" value="1"/>
</dbReference>
<gene>
    <name evidence="2" type="ORF">SDC9_64688</name>
</gene>
<evidence type="ECO:0000313" key="2">
    <source>
        <dbReference type="EMBL" id="MPM18282.1"/>
    </source>
</evidence>
<evidence type="ECO:0000259" key="1">
    <source>
        <dbReference type="PROSITE" id="PS51186"/>
    </source>
</evidence>
<dbReference type="Pfam" id="PF14268">
    <property type="entry name" value="YoaP"/>
    <property type="match status" value="1"/>
</dbReference>
<organism evidence="2">
    <name type="scientific">bioreactor metagenome</name>
    <dbReference type="NCBI Taxonomy" id="1076179"/>
    <lineage>
        <taxon>unclassified sequences</taxon>
        <taxon>metagenomes</taxon>
        <taxon>ecological metagenomes</taxon>
    </lineage>
</organism>
<dbReference type="InterPro" id="IPR025685">
    <property type="entry name" value="YoaP-like_dom"/>
</dbReference>
<proteinExistence type="predicted"/>
<dbReference type="CDD" id="cd04301">
    <property type="entry name" value="NAT_SF"/>
    <property type="match status" value="1"/>
</dbReference>
<protein>
    <recommendedName>
        <fullName evidence="1">N-acetyltransferase domain-containing protein</fullName>
    </recommendedName>
</protein>
<dbReference type="InterPro" id="IPR016181">
    <property type="entry name" value="Acyl_CoA_acyltransferase"/>
</dbReference>
<reference evidence="2" key="1">
    <citation type="submission" date="2019-08" db="EMBL/GenBank/DDBJ databases">
        <authorList>
            <person name="Kucharzyk K."/>
            <person name="Murdoch R.W."/>
            <person name="Higgins S."/>
            <person name="Loffler F."/>
        </authorList>
    </citation>
    <scope>NUCLEOTIDE SEQUENCE</scope>
</reference>
<accession>A0A644XPZ8</accession>